<keyword evidence="3" id="KW-1185">Reference proteome</keyword>
<dbReference type="STRING" id="357278.IV61_GL000447"/>
<feature type="domain" description="HD" evidence="1">
    <location>
        <begin position="75"/>
        <end position="200"/>
    </location>
</feature>
<proteinExistence type="predicted"/>
<accession>A0A0R1GSB4</accession>
<dbReference type="PANTHER" id="PTHR11373:SF4">
    <property type="entry name" value="DEOXYNUCLEOSIDE TRIPHOSPHATE TRIPHOSPHOHYDROLASE SAMHD1"/>
    <property type="match status" value="1"/>
</dbReference>
<dbReference type="SUPFAM" id="SSF109604">
    <property type="entry name" value="HD-domain/PDEase-like"/>
    <property type="match status" value="1"/>
</dbReference>
<protein>
    <submittedName>
        <fullName evidence="2">HD superfamily phosphohydrolase</fullName>
    </submittedName>
</protein>
<dbReference type="PANTHER" id="PTHR11373">
    <property type="entry name" value="DEOXYNUCLEOSIDE TRIPHOSPHATE TRIPHOSPHOHYDROLASE"/>
    <property type="match status" value="1"/>
</dbReference>
<dbReference type="GO" id="GO:0006203">
    <property type="term" value="P:dGTP catabolic process"/>
    <property type="evidence" value="ECO:0007669"/>
    <property type="project" value="TreeGrafter"/>
</dbReference>
<dbReference type="SMART" id="SM00471">
    <property type="entry name" value="HDc"/>
    <property type="match status" value="1"/>
</dbReference>
<dbReference type="EMBL" id="AZCZ01000014">
    <property type="protein sequence ID" value="KRK36955.1"/>
    <property type="molecule type" value="Genomic_DNA"/>
</dbReference>
<dbReference type="eggNOG" id="COG1078">
    <property type="taxonomic scope" value="Bacteria"/>
</dbReference>
<dbReference type="Proteomes" id="UP000051176">
    <property type="component" value="Unassembled WGS sequence"/>
</dbReference>
<dbReference type="Pfam" id="PF01966">
    <property type="entry name" value="HD"/>
    <property type="match status" value="1"/>
</dbReference>
<dbReference type="CDD" id="cd00077">
    <property type="entry name" value="HDc"/>
    <property type="match status" value="1"/>
</dbReference>
<dbReference type="FunFam" id="1.10.3210.10:FF:000014">
    <property type="entry name" value="HD domain-containing protein"/>
    <property type="match status" value="1"/>
</dbReference>
<keyword evidence="2" id="KW-0378">Hydrolase</keyword>
<dbReference type="Pfam" id="PF19276">
    <property type="entry name" value="HD_assoc_2"/>
    <property type="match status" value="1"/>
</dbReference>
<organism evidence="2 3">
    <name type="scientific">Levilactobacillus parabrevis ATCC 53295</name>
    <dbReference type="NCBI Taxonomy" id="1267003"/>
    <lineage>
        <taxon>Bacteria</taxon>
        <taxon>Bacillati</taxon>
        <taxon>Bacillota</taxon>
        <taxon>Bacilli</taxon>
        <taxon>Lactobacillales</taxon>
        <taxon>Lactobacillaceae</taxon>
        <taxon>Levilactobacillus</taxon>
    </lineage>
</organism>
<reference evidence="2 3" key="1">
    <citation type="journal article" date="2015" name="Genome Announc.">
        <title>Expanding the biotechnology potential of lactobacilli through comparative genomics of 213 strains and associated genera.</title>
        <authorList>
            <person name="Sun Z."/>
            <person name="Harris H.M."/>
            <person name="McCann A."/>
            <person name="Guo C."/>
            <person name="Argimon S."/>
            <person name="Zhang W."/>
            <person name="Yang X."/>
            <person name="Jeffery I.B."/>
            <person name="Cooney J.C."/>
            <person name="Kagawa T.F."/>
            <person name="Liu W."/>
            <person name="Song Y."/>
            <person name="Salvetti E."/>
            <person name="Wrobel A."/>
            <person name="Rasinkangas P."/>
            <person name="Parkhill J."/>
            <person name="Rea M.C."/>
            <person name="O'Sullivan O."/>
            <person name="Ritari J."/>
            <person name="Douillard F.P."/>
            <person name="Paul Ross R."/>
            <person name="Yang R."/>
            <person name="Briner A.E."/>
            <person name="Felis G.E."/>
            <person name="de Vos W.M."/>
            <person name="Barrangou R."/>
            <person name="Klaenhammer T.R."/>
            <person name="Caufield P.W."/>
            <person name="Cui Y."/>
            <person name="Zhang H."/>
            <person name="O'Toole P.W."/>
        </authorList>
    </citation>
    <scope>NUCLEOTIDE SEQUENCE [LARGE SCALE GENOMIC DNA]</scope>
    <source>
        <strain evidence="2 3">ATCC 53295</strain>
    </source>
</reference>
<dbReference type="OrthoDB" id="9803619at2"/>
<evidence type="ECO:0000259" key="1">
    <source>
        <dbReference type="PROSITE" id="PS51831"/>
    </source>
</evidence>
<dbReference type="InterPro" id="IPR003607">
    <property type="entry name" value="HD/PDEase_dom"/>
</dbReference>
<dbReference type="InterPro" id="IPR050135">
    <property type="entry name" value="dGTPase-like"/>
</dbReference>
<dbReference type="InterPro" id="IPR045509">
    <property type="entry name" value="HD_assoc_2"/>
</dbReference>
<dbReference type="InterPro" id="IPR006674">
    <property type="entry name" value="HD_domain"/>
</dbReference>
<comment type="caution">
    <text evidence="2">The sequence shown here is derived from an EMBL/GenBank/DDBJ whole genome shotgun (WGS) entry which is preliminary data.</text>
</comment>
<dbReference type="GO" id="GO:0008832">
    <property type="term" value="F:dGTPase activity"/>
    <property type="evidence" value="ECO:0007669"/>
    <property type="project" value="TreeGrafter"/>
</dbReference>
<dbReference type="PATRIC" id="fig|1267003.4.peg.408"/>
<gene>
    <name evidence="2" type="ORF">FD07_GL000373</name>
</gene>
<name>A0A0R1GSB4_9LACO</name>
<dbReference type="AlphaFoldDB" id="A0A0R1GSB4"/>
<dbReference type="Gene3D" id="1.10.3210.10">
    <property type="entry name" value="Hypothetical protein af1432"/>
    <property type="match status" value="1"/>
</dbReference>
<sequence length="469" mass="54257">MLKKYNFKLSGGITVSYATARLPREKVFRDPVHNYIYVQHQVILDLINSREFQRLRRIKQLGTASLIFHGAEHSRFTHSLGVYEVTRQICDNFQRNYPTKTPGDGGWDDNERLTALCAALLHDIGHGPYSHTFEHIFHTDHEAITAEILTSPKTEVNQILRRVSPTFPQEVASVIQKTYPNPQVVQMISSQIDADRMDYLLRDAYFTGTEYGTFDLTRILRVMRPYKDGIAFAMNGMHAVEDYIVSRFQMYQQVYFHPVSRSMEVVLDHLLGRANELYQAGKSDESFIPHLLLPFFNHQFDLEDYLNLDDGVLTTYFIHWRQSPDEILADLAHRFLDRKPLKSAIFDAHTQQQLPHLRDLIRSVGFNTEYYTATDNSYDLPYDDAYDPKVTHPLTQIELQEPDGSLRELSTVSDLVNAIRGKFTGDQRFFFPKEMLNPGNDAPEIFQPVFDEFGGYIQNDQLIDRKGSD</sequence>
<evidence type="ECO:0000313" key="3">
    <source>
        <dbReference type="Proteomes" id="UP000051176"/>
    </source>
</evidence>
<dbReference type="PROSITE" id="PS51831">
    <property type="entry name" value="HD"/>
    <property type="match status" value="1"/>
</dbReference>
<evidence type="ECO:0000313" key="2">
    <source>
        <dbReference type="EMBL" id="KRK36955.1"/>
    </source>
</evidence>